<evidence type="ECO:0000256" key="1">
    <source>
        <dbReference type="SAM" id="SignalP"/>
    </source>
</evidence>
<proteinExistence type="predicted"/>
<evidence type="ECO:0000313" key="3">
    <source>
        <dbReference type="Proteomes" id="UP001161422"/>
    </source>
</evidence>
<comment type="caution">
    <text evidence="2">The sequence shown here is derived from an EMBL/GenBank/DDBJ whole genome shotgun (WGS) entry which is preliminary data.</text>
</comment>
<protein>
    <submittedName>
        <fullName evidence="2">Uncharacterized protein</fullName>
    </submittedName>
</protein>
<gene>
    <name evidence="2" type="ORF">GCM10007895_04560</name>
</gene>
<keyword evidence="3" id="KW-1185">Reference proteome</keyword>
<reference evidence="2" key="1">
    <citation type="journal article" date="2014" name="Int. J. Syst. Evol. Microbiol.">
        <title>Complete genome sequence of Corynebacterium casei LMG S-19264T (=DSM 44701T), isolated from a smear-ripened cheese.</title>
        <authorList>
            <consortium name="US DOE Joint Genome Institute (JGI-PGF)"/>
            <person name="Walter F."/>
            <person name="Albersmeier A."/>
            <person name="Kalinowski J."/>
            <person name="Ruckert C."/>
        </authorList>
    </citation>
    <scope>NUCLEOTIDE SEQUENCE</scope>
    <source>
        <strain evidence="2">NBRC 101628</strain>
    </source>
</reference>
<name>A0AA37RQV8_9GAMM</name>
<keyword evidence="1" id="KW-0732">Signal</keyword>
<dbReference type="Proteomes" id="UP001161422">
    <property type="component" value="Unassembled WGS sequence"/>
</dbReference>
<accession>A0AA37RQV8</accession>
<dbReference type="AlphaFoldDB" id="A0AA37RQV8"/>
<organism evidence="2 3">
    <name type="scientific">Paraferrimonas sedimenticola</name>
    <dbReference type="NCBI Taxonomy" id="375674"/>
    <lineage>
        <taxon>Bacteria</taxon>
        <taxon>Pseudomonadati</taxon>
        <taxon>Pseudomonadota</taxon>
        <taxon>Gammaproteobacteria</taxon>
        <taxon>Alteromonadales</taxon>
        <taxon>Ferrimonadaceae</taxon>
        <taxon>Paraferrimonas</taxon>
    </lineage>
</organism>
<feature type="chain" id="PRO_5041460712" evidence="1">
    <location>
        <begin position="21"/>
        <end position="111"/>
    </location>
</feature>
<sequence length="111" mass="12231">MKRANKLFAGIWFLSLSAFADVPNSLQGEVALVETTDATLSIQNFSNNEIKVDIYGDLLVLPPASGVTYECLGYAYLELQLIGVEHDFFEVPCQSRVQIQESFSYNDSTGG</sequence>
<feature type="signal peptide" evidence="1">
    <location>
        <begin position="1"/>
        <end position="20"/>
    </location>
</feature>
<reference evidence="2" key="2">
    <citation type="submission" date="2023-01" db="EMBL/GenBank/DDBJ databases">
        <title>Draft genome sequence of Paraferrimonas sedimenticola strain NBRC 101628.</title>
        <authorList>
            <person name="Sun Q."/>
            <person name="Mori K."/>
        </authorList>
    </citation>
    <scope>NUCLEOTIDE SEQUENCE</scope>
    <source>
        <strain evidence="2">NBRC 101628</strain>
    </source>
</reference>
<evidence type="ECO:0000313" key="2">
    <source>
        <dbReference type="EMBL" id="GLP95150.1"/>
    </source>
</evidence>
<dbReference type="EMBL" id="BSNC01000001">
    <property type="protein sequence ID" value="GLP95150.1"/>
    <property type="molecule type" value="Genomic_DNA"/>
</dbReference>
<dbReference type="RefSeq" id="WP_095505830.1">
    <property type="nucleotide sequence ID" value="NZ_BSNC01000001.1"/>
</dbReference>